<dbReference type="Gene3D" id="3.40.50.1820">
    <property type="entry name" value="alpha/beta hydrolase"/>
    <property type="match status" value="1"/>
</dbReference>
<dbReference type="EMBL" id="CP134880">
    <property type="protein sequence ID" value="WNM26481.1"/>
    <property type="molecule type" value="Genomic_DNA"/>
</dbReference>
<dbReference type="KEGG" id="dcp:RN607_09740"/>
<accession>A0AA96F947</accession>
<evidence type="ECO:0000259" key="1">
    <source>
        <dbReference type="Pfam" id="PF00561"/>
    </source>
</evidence>
<evidence type="ECO:0000313" key="2">
    <source>
        <dbReference type="EMBL" id="WNM26481.1"/>
    </source>
</evidence>
<dbReference type="InterPro" id="IPR029058">
    <property type="entry name" value="AB_hydrolase_fold"/>
</dbReference>
<keyword evidence="2" id="KW-0378">Hydrolase</keyword>
<dbReference type="InterPro" id="IPR000073">
    <property type="entry name" value="AB_hydrolase_1"/>
</dbReference>
<dbReference type="Pfam" id="PF00561">
    <property type="entry name" value="Abhydrolase_1"/>
    <property type="match status" value="1"/>
</dbReference>
<gene>
    <name evidence="2" type="ORF">RN607_09740</name>
</gene>
<protein>
    <submittedName>
        <fullName evidence="2">Alpha/beta hydrolase</fullName>
    </submittedName>
</protein>
<dbReference type="PANTHER" id="PTHR43433:SF10">
    <property type="entry name" value="AB HYDROLASE-1 DOMAIN-CONTAINING PROTEIN"/>
    <property type="match status" value="1"/>
</dbReference>
<dbReference type="SUPFAM" id="SSF53474">
    <property type="entry name" value="alpha/beta-Hydrolases"/>
    <property type="match status" value="1"/>
</dbReference>
<dbReference type="PANTHER" id="PTHR43433">
    <property type="entry name" value="HYDROLASE, ALPHA/BETA FOLD FAMILY PROTEIN"/>
    <property type="match status" value="1"/>
</dbReference>
<dbReference type="RefSeq" id="WP_313542308.1">
    <property type="nucleotide sequence ID" value="NZ_CP134880.1"/>
</dbReference>
<dbReference type="Proteomes" id="UP001303408">
    <property type="component" value="Chromosome"/>
</dbReference>
<dbReference type="GO" id="GO:0016787">
    <property type="term" value="F:hydrolase activity"/>
    <property type="evidence" value="ECO:0007669"/>
    <property type="project" value="UniProtKB-KW"/>
</dbReference>
<feature type="domain" description="AB hydrolase-1" evidence="1">
    <location>
        <begin position="27"/>
        <end position="273"/>
    </location>
</feature>
<proteinExistence type="predicted"/>
<sequence>MERKILNVDGRAVGWYDAGTATAEDAPVVLWHHGTPNIGEPPEPLFDVARELGVRLIGLDRPGYGGSDDAGPRAVADVASLAAAVADAAGAHRFGVMGHSGGGPHALATAALLPDRLTGVVVIAGIGPLVAPTAGEGSLGTSWWDGMHAAGAAELTAALQGGDALADLLESSEYDPAMFTEKDLEALDGSWRWFQRIAAAGVEHGFAGIVADDVAYVQPWGFRVADVRAPTLVLQGDEDRIVPVHHGRWIASAIPGAEYQERPGDGHLSVMEGAADALRWLSGKS</sequence>
<dbReference type="AlphaFoldDB" id="A0AA96F947"/>
<reference evidence="2" key="1">
    <citation type="submission" date="2023-09" db="EMBL/GenBank/DDBJ databases">
        <title>Demequina sp. a novel bacteria isolated from Capsicum annuum.</title>
        <authorList>
            <person name="Humaira Z."/>
            <person name="Lee J."/>
            <person name="Cho D."/>
        </authorList>
    </citation>
    <scope>NUCLEOTIDE SEQUENCE</scope>
    <source>
        <strain evidence="2">PMTSA13</strain>
    </source>
</reference>
<dbReference type="InterPro" id="IPR050471">
    <property type="entry name" value="AB_hydrolase"/>
</dbReference>
<dbReference type="PRINTS" id="PR00111">
    <property type="entry name" value="ABHYDROLASE"/>
</dbReference>
<name>A0AA96F947_9MICO</name>
<organism evidence="2">
    <name type="scientific">Demequina capsici</name>
    <dbReference type="NCBI Taxonomy" id="3075620"/>
    <lineage>
        <taxon>Bacteria</taxon>
        <taxon>Bacillati</taxon>
        <taxon>Actinomycetota</taxon>
        <taxon>Actinomycetes</taxon>
        <taxon>Micrococcales</taxon>
        <taxon>Demequinaceae</taxon>
        <taxon>Demequina</taxon>
    </lineage>
</organism>